<sequence>MRGRLGLCLVVFLLAIGISTILINAQYSDPAAPTWERYRPLIGGIQYYADKGACTLSYAARDSTGRVGMVTARHCASQSSPLYQPDDSSISYYIGTPAIWTYDIDAMFVRFSNSVPYVLHINNFYGTYYPTKWNVYDYVPVQDIGYFFGVPVFKTGRTTGTTQGTIDQVYYTYIIGANLSAERGDSGSPLYAISPHGDGALLFGHLVGGSSDYTLYISVSGVIDYLGIKPLTYP</sequence>
<evidence type="ECO:0000313" key="4">
    <source>
        <dbReference type="Proteomes" id="UP000316217"/>
    </source>
</evidence>
<dbReference type="SUPFAM" id="SSF50494">
    <property type="entry name" value="Trypsin-like serine proteases"/>
    <property type="match status" value="1"/>
</dbReference>
<dbReference type="Gene3D" id="2.40.10.10">
    <property type="entry name" value="Trypsin-like serine proteases"/>
    <property type="match status" value="2"/>
</dbReference>
<evidence type="ECO:0008006" key="5">
    <source>
        <dbReference type="Google" id="ProtNLM"/>
    </source>
</evidence>
<dbReference type="InterPro" id="IPR009003">
    <property type="entry name" value="Peptidase_S1_PA"/>
</dbReference>
<dbReference type="Proteomes" id="UP000277582">
    <property type="component" value="Unassembled WGS sequence"/>
</dbReference>
<reference evidence="1 3" key="1">
    <citation type="submission" date="2018-10" db="EMBL/GenBank/DDBJ databases">
        <title>Co-occurring genomic capacity for anaerobic methane metabolism and dissimilatory sulfite reduction discovered in the Korarchaeota.</title>
        <authorList>
            <person name="Mckay L.J."/>
            <person name="Dlakic M."/>
            <person name="Fields M.W."/>
            <person name="Delmont T.O."/>
            <person name="Eren A.M."/>
            <person name="Jay Z.J."/>
            <person name="Klingelsmith K.B."/>
            <person name="Rusch D.B."/>
            <person name="Inskeep W.P."/>
        </authorList>
    </citation>
    <scope>NUCLEOTIDE SEQUENCE [LARGE SCALE GENOMIC DNA]</scope>
    <source>
        <strain evidence="1 3">MDKW</strain>
    </source>
</reference>
<dbReference type="RefSeq" id="WP_125671235.1">
    <property type="nucleotide sequence ID" value="NZ_RCOS01000076.1"/>
</dbReference>
<evidence type="ECO:0000313" key="1">
    <source>
        <dbReference type="EMBL" id="RSN75297.1"/>
    </source>
</evidence>
<evidence type="ECO:0000313" key="3">
    <source>
        <dbReference type="Proteomes" id="UP000277582"/>
    </source>
</evidence>
<dbReference type="EMBL" id="RCOS01000076">
    <property type="protein sequence ID" value="RSN75297.1"/>
    <property type="molecule type" value="Genomic_DNA"/>
</dbReference>
<evidence type="ECO:0000313" key="2">
    <source>
        <dbReference type="EMBL" id="RZN59823.1"/>
    </source>
</evidence>
<reference evidence="2 4" key="2">
    <citation type="journal article" date="2019" name="Nat. Microbiol.">
        <title>Wide diversity of methane and short-chain alkane metabolisms in uncultured archaea.</title>
        <authorList>
            <person name="Borrel G."/>
            <person name="Adam P.S."/>
            <person name="McKay L.J."/>
            <person name="Chen L.X."/>
            <person name="Sierra-Garcia I.N."/>
            <person name="Sieber C.M."/>
            <person name="Letourneur Q."/>
            <person name="Ghozlane A."/>
            <person name="Andersen G.L."/>
            <person name="Li W.J."/>
            <person name="Hallam S.J."/>
            <person name="Muyzer G."/>
            <person name="de Oliveira V.M."/>
            <person name="Inskeep W.P."/>
            <person name="Banfield J.F."/>
            <person name="Gribaldo S."/>
        </authorList>
    </citation>
    <scope>NUCLEOTIDE SEQUENCE [LARGE SCALE GENOMIC DNA]</scope>
    <source>
        <strain evidence="2">NM4</strain>
    </source>
</reference>
<comment type="caution">
    <text evidence="1">The sequence shown here is derived from an EMBL/GenBank/DDBJ whole genome shotgun (WGS) entry which is preliminary data.</text>
</comment>
<name>A0A3R9PFV9_9CREN</name>
<proteinExistence type="predicted"/>
<organism evidence="1 3">
    <name type="scientific">Candidatus Methanodesulfokora washburnensis</name>
    <dbReference type="NCBI Taxonomy" id="2478471"/>
    <lineage>
        <taxon>Archaea</taxon>
        <taxon>Thermoproteota</taxon>
        <taxon>Candidatus Korarchaeia</taxon>
        <taxon>Candidatus Korarchaeia incertae sedis</taxon>
        <taxon>Candidatus Methanodesulfokora</taxon>
    </lineage>
</organism>
<gene>
    <name evidence="1" type="ORF">D6D85_06615</name>
    <name evidence="2" type="ORF">EF810_06515</name>
</gene>
<dbReference type="EMBL" id="RXII01000101">
    <property type="protein sequence ID" value="RZN59823.1"/>
    <property type="molecule type" value="Genomic_DNA"/>
</dbReference>
<dbReference type="AlphaFoldDB" id="A0A3R9PFV9"/>
<accession>A0A3R9PFV9</accession>
<dbReference type="Proteomes" id="UP000316217">
    <property type="component" value="Unassembled WGS sequence"/>
</dbReference>
<dbReference type="InterPro" id="IPR043504">
    <property type="entry name" value="Peptidase_S1_PA_chymotrypsin"/>
</dbReference>
<protein>
    <recommendedName>
        <fullName evidence="5">Serine protease</fullName>
    </recommendedName>
</protein>
<keyword evidence="3" id="KW-1185">Reference proteome</keyword>